<dbReference type="EC" id="1.7.2.1" evidence="5"/>
<evidence type="ECO:0000256" key="3">
    <source>
        <dbReference type="ARBA" id="ARBA00010609"/>
    </source>
</evidence>
<dbReference type="OrthoDB" id="9811395at2"/>
<evidence type="ECO:0000256" key="14">
    <source>
        <dbReference type="PIRSR" id="PIRSR601287-1"/>
    </source>
</evidence>
<dbReference type="PANTHER" id="PTHR35008">
    <property type="entry name" value="BLL4482 PROTEIN-RELATED"/>
    <property type="match status" value="1"/>
</dbReference>
<evidence type="ECO:0000256" key="13">
    <source>
        <dbReference type="ARBA" id="ARBA00049340"/>
    </source>
</evidence>
<dbReference type="PROSITE" id="PS51257">
    <property type="entry name" value="PROKAR_LIPOPROTEIN"/>
    <property type="match status" value="1"/>
</dbReference>
<dbReference type="NCBIfam" id="TIGR02376">
    <property type="entry name" value="Cu_nitrite_red"/>
    <property type="match status" value="1"/>
</dbReference>
<gene>
    <name evidence="18" type="ORF">SAMN05444483_101500</name>
</gene>
<evidence type="ECO:0000256" key="5">
    <source>
        <dbReference type="ARBA" id="ARBA00011882"/>
    </source>
</evidence>
<dbReference type="UniPathway" id="UPA00652">
    <property type="reaction ID" value="UER00707"/>
</dbReference>
<feature type="chain" id="PRO_5013336395" description="Copper-containing nitrite reductase" evidence="16">
    <location>
        <begin position="31"/>
        <end position="487"/>
    </location>
</feature>
<evidence type="ECO:0000256" key="4">
    <source>
        <dbReference type="ARBA" id="ARBA00011233"/>
    </source>
</evidence>
<keyword evidence="16" id="KW-0732">Signal</keyword>
<feature type="binding site" description="type 1 copper site" evidence="14">
    <location>
        <position position="123"/>
    </location>
    <ligand>
        <name>Cu cation</name>
        <dbReference type="ChEBI" id="CHEBI:23378"/>
        <label>1</label>
    </ligand>
</feature>
<protein>
    <recommendedName>
        <fullName evidence="6">Copper-containing nitrite reductase</fullName>
        <ecNumber evidence="5">1.7.2.1</ecNumber>
    </recommendedName>
</protein>
<feature type="binding site" description="type 1 copper site" evidence="14">
    <location>
        <position position="164"/>
    </location>
    <ligand>
        <name>Cu cation</name>
        <dbReference type="ChEBI" id="CHEBI:23378"/>
        <label>1</label>
    </ligand>
</feature>
<dbReference type="CDD" id="cd04208">
    <property type="entry name" value="CuRO_2_CuNIR"/>
    <property type="match status" value="1"/>
</dbReference>
<dbReference type="InterPro" id="IPR011707">
    <property type="entry name" value="Cu-oxidase-like_N"/>
</dbReference>
<dbReference type="Gene3D" id="1.10.760.10">
    <property type="entry name" value="Cytochrome c-like domain"/>
    <property type="match status" value="1"/>
</dbReference>
<organism evidence="18 19">
    <name type="scientific">Salegentibacter echinorum</name>
    <dbReference type="NCBI Taxonomy" id="1073325"/>
    <lineage>
        <taxon>Bacteria</taxon>
        <taxon>Pseudomonadati</taxon>
        <taxon>Bacteroidota</taxon>
        <taxon>Flavobacteriia</taxon>
        <taxon>Flavobacteriales</taxon>
        <taxon>Flavobacteriaceae</taxon>
        <taxon>Salegentibacter</taxon>
    </lineage>
</organism>
<comment type="cofactor">
    <cofactor evidence="1 14">
        <name>Cu(+)</name>
        <dbReference type="ChEBI" id="CHEBI:49552"/>
    </cofactor>
</comment>
<feature type="binding site" description="type 1 copper site" evidence="14">
    <location>
        <position position="177"/>
    </location>
    <ligand>
        <name>Cu cation</name>
        <dbReference type="ChEBI" id="CHEBI:23378"/>
        <label>1</label>
    </ligand>
</feature>
<evidence type="ECO:0000256" key="7">
    <source>
        <dbReference type="ARBA" id="ARBA00022617"/>
    </source>
</evidence>
<evidence type="ECO:0000256" key="11">
    <source>
        <dbReference type="ARBA" id="ARBA00023004"/>
    </source>
</evidence>
<evidence type="ECO:0000259" key="17">
    <source>
        <dbReference type="PROSITE" id="PS51007"/>
    </source>
</evidence>
<keyword evidence="12 14" id="KW-0186">Copper</keyword>
<comment type="cofactor">
    <cofactor evidence="2 14">
        <name>Cu(2+)</name>
        <dbReference type="ChEBI" id="CHEBI:29036"/>
    </cofactor>
</comment>
<dbReference type="InterPro" id="IPR008972">
    <property type="entry name" value="Cupredoxin"/>
</dbReference>
<evidence type="ECO:0000256" key="6">
    <source>
        <dbReference type="ARBA" id="ARBA00017290"/>
    </source>
</evidence>
<keyword evidence="19" id="KW-1185">Reference proteome</keyword>
<keyword evidence="9" id="KW-0677">Repeat</keyword>
<proteinExistence type="inferred from homology"/>
<dbReference type="GO" id="GO:0020037">
    <property type="term" value="F:heme binding"/>
    <property type="evidence" value="ECO:0007669"/>
    <property type="project" value="InterPro"/>
</dbReference>
<name>A0A1M5CFS7_SALEC</name>
<dbReference type="SUPFAM" id="SSF49503">
    <property type="entry name" value="Cupredoxins"/>
    <property type="match status" value="2"/>
</dbReference>
<dbReference type="GO" id="GO:0019333">
    <property type="term" value="P:denitrification pathway"/>
    <property type="evidence" value="ECO:0007669"/>
    <property type="project" value="UniProtKB-UniPathway"/>
</dbReference>
<dbReference type="Pfam" id="PF00034">
    <property type="entry name" value="Cytochrom_C"/>
    <property type="match status" value="1"/>
</dbReference>
<feature type="binding site" description="type 1 copper site" evidence="14">
    <location>
        <position position="128"/>
    </location>
    <ligand>
        <name>Cu cation</name>
        <dbReference type="ChEBI" id="CHEBI:23378"/>
        <label>1</label>
    </ligand>
</feature>
<feature type="domain" description="Cytochrome c" evidence="17">
    <location>
        <begin position="382"/>
        <end position="470"/>
    </location>
</feature>
<dbReference type="PROSITE" id="PS51007">
    <property type="entry name" value="CYTC"/>
    <property type="match status" value="1"/>
</dbReference>
<evidence type="ECO:0000256" key="1">
    <source>
        <dbReference type="ARBA" id="ARBA00001960"/>
    </source>
</evidence>
<feature type="binding site" description="type 1 copper site" evidence="14">
    <location>
        <position position="318"/>
    </location>
    <ligand>
        <name>Cu cation</name>
        <dbReference type="ChEBI" id="CHEBI:23378"/>
        <label>1</label>
    </ligand>
</feature>
<dbReference type="EMBL" id="FQVT01000001">
    <property type="protein sequence ID" value="SHF53467.1"/>
    <property type="molecule type" value="Genomic_DNA"/>
</dbReference>
<dbReference type="AlphaFoldDB" id="A0A1M5CFS7"/>
<evidence type="ECO:0000256" key="9">
    <source>
        <dbReference type="ARBA" id="ARBA00022737"/>
    </source>
</evidence>
<keyword evidence="11 15" id="KW-0408">Iron</keyword>
<dbReference type="CDD" id="cd11020">
    <property type="entry name" value="CuRO_1_CuNIR"/>
    <property type="match status" value="1"/>
</dbReference>
<dbReference type="InterPro" id="IPR051459">
    <property type="entry name" value="Cytochrome_c-type_DH"/>
</dbReference>
<comment type="catalytic activity">
    <reaction evidence="13">
        <text>nitric oxide + Fe(III)-[cytochrome c] + H2O = Fe(II)-[cytochrome c] + nitrite + 2 H(+)</text>
        <dbReference type="Rhea" id="RHEA:15233"/>
        <dbReference type="Rhea" id="RHEA-COMP:10350"/>
        <dbReference type="Rhea" id="RHEA-COMP:14399"/>
        <dbReference type="ChEBI" id="CHEBI:15377"/>
        <dbReference type="ChEBI" id="CHEBI:15378"/>
        <dbReference type="ChEBI" id="CHEBI:16301"/>
        <dbReference type="ChEBI" id="CHEBI:16480"/>
        <dbReference type="ChEBI" id="CHEBI:29033"/>
        <dbReference type="ChEBI" id="CHEBI:29034"/>
        <dbReference type="EC" id="1.7.2.1"/>
    </reaction>
</comment>
<comment type="subunit">
    <text evidence="4">Homotrimer.</text>
</comment>
<comment type="similarity">
    <text evidence="3">Belongs to the multicopper oxidase family.</text>
</comment>
<evidence type="ECO:0000256" key="2">
    <source>
        <dbReference type="ARBA" id="ARBA00001973"/>
    </source>
</evidence>
<feature type="binding site" description="type 1 copper site" evidence="14">
    <location>
        <position position="172"/>
    </location>
    <ligand>
        <name>Cu cation</name>
        <dbReference type="ChEBI" id="CHEBI:23378"/>
        <label>1</label>
    </ligand>
</feature>
<dbReference type="Pfam" id="PF07732">
    <property type="entry name" value="Cu-oxidase_3"/>
    <property type="match status" value="1"/>
</dbReference>
<accession>A0A1M5CFS7</accession>
<evidence type="ECO:0000256" key="15">
    <source>
        <dbReference type="PROSITE-ProRule" id="PRU00433"/>
    </source>
</evidence>
<reference evidence="19" key="1">
    <citation type="submission" date="2016-11" db="EMBL/GenBank/DDBJ databases">
        <authorList>
            <person name="Varghese N."/>
            <person name="Submissions S."/>
        </authorList>
    </citation>
    <scope>NUCLEOTIDE SEQUENCE [LARGE SCALE GENOMIC DNA]</scope>
    <source>
        <strain evidence="19">DSM 24579</strain>
    </source>
</reference>
<keyword evidence="8 14" id="KW-0479">Metal-binding</keyword>
<dbReference type="FunFam" id="2.60.40.420:FF:000093">
    <property type="entry name" value="Copper-containing nitrite reductase"/>
    <property type="match status" value="1"/>
</dbReference>
<keyword evidence="7 15" id="KW-0349">Heme</keyword>
<dbReference type="GO" id="GO:0009055">
    <property type="term" value="F:electron transfer activity"/>
    <property type="evidence" value="ECO:0007669"/>
    <property type="project" value="InterPro"/>
</dbReference>
<dbReference type="InterPro" id="IPR001287">
    <property type="entry name" value="NO2-reductase_Cu"/>
</dbReference>
<evidence type="ECO:0000256" key="10">
    <source>
        <dbReference type="ARBA" id="ARBA00023002"/>
    </source>
</evidence>
<evidence type="ECO:0000313" key="18">
    <source>
        <dbReference type="EMBL" id="SHF53467.1"/>
    </source>
</evidence>
<feature type="signal peptide" evidence="16">
    <location>
        <begin position="1"/>
        <end position="30"/>
    </location>
</feature>
<dbReference type="InterPro" id="IPR009056">
    <property type="entry name" value="Cyt_c-like_dom"/>
</dbReference>
<dbReference type="InterPro" id="IPR036909">
    <property type="entry name" value="Cyt_c-like_dom_sf"/>
</dbReference>
<evidence type="ECO:0000256" key="8">
    <source>
        <dbReference type="ARBA" id="ARBA00022723"/>
    </source>
</evidence>
<dbReference type="GO" id="GO:0050421">
    <property type="term" value="F:nitrite reductase (NO-forming) activity"/>
    <property type="evidence" value="ECO:0007669"/>
    <property type="project" value="UniProtKB-EC"/>
</dbReference>
<sequence length="487" mass="53335">MKLVNFTPVRKNGYFLLLLFLSFAFFSCKNEETSKNAEDIKVSREMKAELTSPPNVPKPTGKRKAKKLIVDMEILEEEGEMTDGVKYTYWTFGGSVPGSFIRTKIGDEVEFHLKNHPDNKLPHNIDLHAVNGPGGGAESSFVAPGHETVFSFKVLNPGLYVYHCATAPVGMHIANGMYGLILVEPEGGLPEVDKEFYIMQGDFYTKGEYGEPGLQAFDMKKAIEEDADYVVFNGKVGAMTGDNSLNAEVGETVRLYVGNGGPNLVSSFHVIGEIFDRVYVEGGSQVNENVQTTLIPSGGAAIIEFKIEAPGEYILVDHSIFRAFNKGALAQIKAEGEKNEKVFSGKIQEGIYLPEGGAIQEMPISEEEVARSRPSENPGLAEKMELGKNVYGRTCVACHQSAGQGIASVFPPLAESDYLNEDVDRAIDIVLHGKSGEITVNGEKYNSVMTAQNISDEEVANVLTYIYNNWGNNGTEVTKEMVKAQRR</sequence>
<dbReference type="Proteomes" id="UP000183945">
    <property type="component" value="Unassembled WGS sequence"/>
</dbReference>
<dbReference type="PANTHER" id="PTHR35008:SF8">
    <property type="entry name" value="ALCOHOL DEHYDROGENASE CYTOCHROME C SUBUNIT"/>
    <property type="match status" value="1"/>
</dbReference>
<feature type="binding site" description="type 1 copper site" evidence="14">
    <location>
        <position position="163"/>
    </location>
    <ligand>
        <name>Cu cation</name>
        <dbReference type="ChEBI" id="CHEBI:23378"/>
        <label>1</label>
    </ligand>
</feature>
<dbReference type="Gene3D" id="2.60.40.420">
    <property type="entry name" value="Cupredoxins - blue copper proteins"/>
    <property type="match status" value="2"/>
</dbReference>
<dbReference type="STRING" id="1073325.SAMN05444483_101500"/>
<evidence type="ECO:0000256" key="12">
    <source>
        <dbReference type="ARBA" id="ARBA00023008"/>
    </source>
</evidence>
<dbReference type="RefSeq" id="WP_072876336.1">
    <property type="nucleotide sequence ID" value="NZ_FQVT01000001.1"/>
</dbReference>
<dbReference type="GO" id="GO:0005507">
    <property type="term" value="F:copper ion binding"/>
    <property type="evidence" value="ECO:0007669"/>
    <property type="project" value="InterPro"/>
</dbReference>
<evidence type="ECO:0000256" key="16">
    <source>
        <dbReference type="SAM" id="SignalP"/>
    </source>
</evidence>
<evidence type="ECO:0000313" key="19">
    <source>
        <dbReference type="Proteomes" id="UP000183945"/>
    </source>
</evidence>
<keyword evidence="10" id="KW-0560">Oxidoreductase</keyword>
<dbReference type="SUPFAM" id="SSF46626">
    <property type="entry name" value="Cytochrome c"/>
    <property type="match status" value="1"/>
</dbReference>